<dbReference type="GO" id="GO:0005524">
    <property type="term" value="F:ATP binding"/>
    <property type="evidence" value="ECO:0007669"/>
    <property type="project" value="UniProtKB-KW"/>
</dbReference>
<feature type="domain" description="Histidine kinase/HSP90-like ATPase" evidence="9">
    <location>
        <begin position="492"/>
        <end position="587"/>
    </location>
</feature>
<dbReference type="EC" id="2.7.13.3" evidence="2"/>
<keyword evidence="7" id="KW-0067">ATP-binding</keyword>
<sequence length="588" mass="68061">MRKGLIVILLLLTIPCFAQRSEIVNYINKMEYDSALFKAVALSDSSERVYFQKLIQVLRHGGQQKQDSVIVQDLLPDTNDPYEQLLLGTYNTLNGDRGKALGYLLKSLKQFIADDDELLTVNFLIVLHLYSRIILSDSYKNLIDAFHDQVKDPYSQAWLLLHEIDYRNKIFDPTQDSMEYILLFQQTQRHFEAHDFNSSFKAHFSYRAGIYHRYINQPDSARFYYSACIRNAGTKDFLRYIKFFSYIDLAGLQIQAGRLEEAEENILNAQENWDFSDTILTRLNYNLLMANQYHLRFEDWESAYRLMNEVWGDRLQFFFENNNVRVSELQEEFNVQLKDAQIDSQEDLIASKNQFLWTLSGFLIATLLLTLALVFAFRSIRKKNDKIETLMRELHHRVKNNLQVISSLLGLQSMKLEDEVAKKAVTEGKGRIRAMALIHQKLYQNEEVTILNVREYLSNLIEEIAQAYGHVQGDHMKFHMKLNIEDADFDADQALSIGLIVNELVSNAFKYAFSNSGQALLTVNLHKVEQDFILQVSDNGPGLPDGFDLAKAESFGMKLVHLLVRQLKGTFQIINEGGLTCEIRFLNN</sequence>
<proteinExistence type="predicted"/>
<accession>F4XPE4</accession>
<keyword evidence="8" id="KW-0812">Transmembrane</keyword>
<evidence type="ECO:0000256" key="6">
    <source>
        <dbReference type="ARBA" id="ARBA00022777"/>
    </source>
</evidence>
<dbReference type="Proteomes" id="UP000003959">
    <property type="component" value="Unassembled WGS sequence"/>
</dbReference>
<evidence type="ECO:0000256" key="4">
    <source>
        <dbReference type="ARBA" id="ARBA00022679"/>
    </source>
</evidence>
<dbReference type="InterPro" id="IPR011495">
    <property type="entry name" value="Sig_transdc_His_kin_sub2_dim/P"/>
</dbReference>
<evidence type="ECO:0000313" key="11">
    <source>
        <dbReference type="Proteomes" id="UP000003959"/>
    </source>
</evidence>
<keyword evidence="5" id="KW-0547">Nucleotide-binding</keyword>
<evidence type="ECO:0000256" key="2">
    <source>
        <dbReference type="ARBA" id="ARBA00012438"/>
    </source>
</evidence>
<dbReference type="Gene3D" id="3.30.565.10">
    <property type="entry name" value="Histidine kinase-like ATPase, C-terminal domain"/>
    <property type="match status" value="1"/>
</dbReference>
<evidence type="ECO:0000259" key="9">
    <source>
        <dbReference type="SMART" id="SM00387"/>
    </source>
</evidence>
<name>F4XPE4_9CYAN</name>
<keyword evidence="6 10" id="KW-0418">Kinase</keyword>
<gene>
    <name evidence="10" type="ORF">LYNGBM3L_32550</name>
</gene>
<dbReference type="SUPFAM" id="SSF55874">
    <property type="entry name" value="ATPase domain of HSP90 chaperone/DNA topoisomerase II/histidine kinase"/>
    <property type="match status" value="1"/>
</dbReference>
<dbReference type="OrthoDB" id="9758522at2"/>
<dbReference type="EMBL" id="GL890846">
    <property type="protein sequence ID" value="EGJ33534.1"/>
    <property type="molecule type" value="Genomic_DNA"/>
</dbReference>
<dbReference type="InterPro" id="IPR003594">
    <property type="entry name" value="HATPase_dom"/>
</dbReference>
<reference evidence="11" key="1">
    <citation type="journal article" date="2011" name="Proc. Natl. Acad. Sci. U.S.A.">
        <title>Genomic insights into the physiology and ecology of the marine filamentous cyanobacterium Lyngbya majuscula.</title>
        <authorList>
            <person name="Jones A.C."/>
            <person name="Monroe E.A."/>
            <person name="Podell S."/>
            <person name="Hess W.R."/>
            <person name="Klages S."/>
            <person name="Esquenazi E."/>
            <person name="Niessen S."/>
            <person name="Hoover H."/>
            <person name="Rothmann M."/>
            <person name="Lasken R.S."/>
            <person name="Yates J.R.III."/>
            <person name="Reinhardt R."/>
            <person name="Kube M."/>
            <person name="Burkart M.D."/>
            <person name="Allen E.E."/>
            <person name="Dorrestein P.C."/>
            <person name="Gerwick W.H."/>
            <person name="Gerwick L."/>
        </authorList>
    </citation>
    <scope>NUCLEOTIDE SEQUENCE [LARGE SCALE GENOMIC DNA]</scope>
    <source>
        <strain evidence="11">3L</strain>
    </source>
</reference>
<keyword evidence="8" id="KW-1133">Transmembrane helix</keyword>
<dbReference type="eggNOG" id="COG3920">
    <property type="taxonomic scope" value="Bacteria"/>
</dbReference>
<keyword evidence="3" id="KW-0597">Phosphoprotein</keyword>
<keyword evidence="4" id="KW-0808">Transferase</keyword>
<dbReference type="SMART" id="SM00387">
    <property type="entry name" value="HATPase_c"/>
    <property type="match status" value="1"/>
</dbReference>
<evidence type="ECO:0000256" key="8">
    <source>
        <dbReference type="SAM" id="Phobius"/>
    </source>
</evidence>
<evidence type="ECO:0000256" key="3">
    <source>
        <dbReference type="ARBA" id="ARBA00022553"/>
    </source>
</evidence>
<dbReference type="Pfam" id="PF07568">
    <property type="entry name" value="HisKA_2"/>
    <property type="match status" value="1"/>
</dbReference>
<dbReference type="GO" id="GO:0004673">
    <property type="term" value="F:protein histidine kinase activity"/>
    <property type="evidence" value="ECO:0007669"/>
    <property type="project" value="UniProtKB-EC"/>
</dbReference>
<dbReference type="Gene3D" id="3.30.450.20">
    <property type="entry name" value="PAS domain"/>
    <property type="match status" value="1"/>
</dbReference>
<evidence type="ECO:0000256" key="1">
    <source>
        <dbReference type="ARBA" id="ARBA00000085"/>
    </source>
</evidence>
<dbReference type="AlphaFoldDB" id="F4XPE4"/>
<dbReference type="Pfam" id="PF02518">
    <property type="entry name" value="HATPase_c"/>
    <property type="match status" value="1"/>
</dbReference>
<dbReference type="PANTHER" id="PTHR41523:SF8">
    <property type="entry name" value="ETHYLENE RESPONSE SENSOR PROTEIN"/>
    <property type="match status" value="1"/>
</dbReference>
<dbReference type="PANTHER" id="PTHR41523">
    <property type="entry name" value="TWO-COMPONENT SYSTEM SENSOR PROTEIN"/>
    <property type="match status" value="1"/>
</dbReference>
<keyword evidence="8" id="KW-0472">Membrane</keyword>
<feature type="transmembrane region" description="Helical" evidence="8">
    <location>
        <begin position="355"/>
        <end position="377"/>
    </location>
</feature>
<evidence type="ECO:0000256" key="7">
    <source>
        <dbReference type="ARBA" id="ARBA00022840"/>
    </source>
</evidence>
<evidence type="ECO:0000313" key="10">
    <source>
        <dbReference type="EMBL" id="EGJ33534.1"/>
    </source>
</evidence>
<dbReference type="HOGENOM" id="CLU_022307_1_0_3"/>
<evidence type="ECO:0000256" key="5">
    <source>
        <dbReference type="ARBA" id="ARBA00022741"/>
    </source>
</evidence>
<dbReference type="InterPro" id="IPR036890">
    <property type="entry name" value="HATPase_C_sf"/>
</dbReference>
<keyword evidence="11" id="KW-1185">Reference proteome</keyword>
<comment type="catalytic activity">
    <reaction evidence="1">
        <text>ATP + protein L-histidine = ADP + protein N-phospho-L-histidine.</text>
        <dbReference type="EC" id="2.7.13.3"/>
    </reaction>
</comment>
<organism evidence="10 11">
    <name type="scientific">Moorena producens 3L</name>
    <dbReference type="NCBI Taxonomy" id="489825"/>
    <lineage>
        <taxon>Bacteria</taxon>
        <taxon>Bacillati</taxon>
        <taxon>Cyanobacteriota</taxon>
        <taxon>Cyanophyceae</taxon>
        <taxon>Coleofasciculales</taxon>
        <taxon>Coleofasciculaceae</taxon>
        <taxon>Moorena</taxon>
    </lineage>
</organism>
<protein>
    <recommendedName>
        <fullName evidence="2">histidine kinase</fullName>
        <ecNumber evidence="2">2.7.13.3</ecNumber>
    </recommendedName>
</protein>